<accession>A0ABN9W721</accession>
<comment type="caution">
    <text evidence="3">The sequence shown here is derived from an EMBL/GenBank/DDBJ whole genome shotgun (WGS) entry which is preliminary data.</text>
</comment>
<feature type="transmembrane region" description="Helical" evidence="2">
    <location>
        <begin position="513"/>
        <end position="533"/>
    </location>
</feature>
<feature type="transmembrane region" description="Helical" evidence="2">
    <location>
        <begin position="346"/>
        <end position="367"/>
    </location>
</feature>
<feature type="transmembrane region" description="Helical" evidence="2">
    <location>
        <begin position="258"/>
        <end position="280"/>
    </location>
</feature>
<evidence type="ECO:0000313" key="4">
    <source>
        <dbReference type="Proteomes" id="UP001189429"/>
    </source>
</evidence>
<evidence type="ECO:0008006" key="5">
    <source>
        <dbReference type="Google" id="ProtNLM"/>
    </source>
</evidence>
<reference evidence="3" key="1">
    <citation type="submission" date="2023-10" db="EMBL/GenBank/DDBJ databases">
        <authorList>
            <person name="Chen Y."/>
            <person name="Shah S."/>
            <person name="Dougan E. K."/>
            <person name="Thang M."/>
            <person name="Chan C."/>
        </authorList>
    </citation>
    <scope>NUCLEOTIDE SEQUENCE [LARGE SCALE GENOMIC DNA]</scope>
</reference>
<gene>
    <name evidence="3" type="ORF">PCOR1329_LOCUS63816</name>
</gene>
<evidence type="ECO:0000256" key="1">
    <source>
        <dbReference type="SAM" id="MobiDB-lite"/>
    </source>
</evidence>
<feature type="transmembrane region" description="Helical" evidence="2">
    <location>
        <begin position="432"/>
        <end position="452"/>
    </location>
</feature>
<keyword evidence="2" id="KW-0812">Transmembrane</keyword>
<feature type="transmembrane region" description="Helical" evidence="2">
    <location>
        <begin position="219"/>
        <end position="238"/>
    </location>
</feature>
<evidence type="ECO:0000313" key="3">
    <source>
        <dbReference type="EMBL" id="CAK0880780.1"/>
    </source>
</evidence>
<keyword evidence="2" id="KW-0472">Membrane</keyword>
<evidence type="ECO:0000256" key="2">
    <source>
        <dbReference type="SAM" id="Phobius"/>
    </source>
</evidence>
<feature type="compositionally biased region" description="Basic and acidic residues" evidence="1">
    <location>
        <begin position="291"/>
        <end position="310"/>
    </location>
</feature>
<protein>
    <recommendedName>
        <fullName evidence="5">H(+)-exporting diphosphatase</fullName>
    </recommendedName>
</protein>
<dbReference type="InterPro" id="IPR011435">
    <property type="entry name" value="UmpAB"/>
</dbReference>
<dbReference type="Proteomes" id="UP001189429">
    <property type="component" value="Unassembled WGS sequence"/>
</dbReference>
<dbReference type="Pfam" id="PF07556">
    <property type="entry name" value="DUF1538"/>
    <property type="match status" value="2"/>
</dbReference>
<feature type="transmembrane region" description="Helical" evidence="2">
    <location>
        <begin position="539"/>
        <end position="559"/>
    </location>
</feature>
<keyword evidence="2" id="KW-1133">Transmembrane helix</keyword>
<keyword evidence="4" id="KW-1185">Reference proteome</keyword>
<dbReference type="EMBL" id="CAUYUJ010018115">
    <property type="protein sequence ID" value="CAK0880780.1"/>
    <property type="molecule type" value="Genomic_DNA"/>
</dbReference>
<feature type="transmembrane region" description="Helical" evidence="2">
    <location>
        <begin position="143"/>
        <end position="166"/>
    </location>
</feature>
<feature type="region of interest" description="Disordered" evidence="1">
    <location>
        <begin position="284"/>
        <end position="310"/>
    </location>
</feature>
<organism evidence="3 4">
    <name type="scientific">Prorocentrum cordatum</name>
    <dbReference type="NCBI Taxonomy" id="2364126"/>
    <lineage>
        <taxon>Eukaryota</taxon>
        <taxon>Sar</taxon>
        <taxon>Alveolata</taxon>
        <taxon>Dinophyceae</taxon>
        <taxon>Prorocentrales</taxon>
        <taxon>Prorocentraceae</taxon>
        <taxon>Prorocentrum</taxon>
    </lineage>
</organism>
<feature type="transmembrane region" description="Helical" evidence="2">
    <location>
        <begin position="76"/>
        <end position="97"/>
    </location>
</feature>
<feature type="transmembrane region" description="Helical" evidence="2">
    <location>
        <begin position="600"/>
        <end position="621"/>
    </location>
</feature>
<sequence>MPPPSEDVTRSRSGAELWRRVRSARTLARGNQTAAQKIFKRGERNADGSFVVAEGGSENELLNLLHEAGREAAQNAISVFSLAAFITLYALLFLGTNLFSSSVVLYLVITVVGLTIFSMGLRQGLMPLGEMVGNQLPLKVSRAVVFSAIFVLGILCTIAEPAIGALQEAGKNTNRPKAPLLAEILDNPFILMVAVGVGVGFAAVLGCVRLVYDLKVKQTLLTCCIPTVLVTYVLQFLRMSDLSPPRFPTVTGLAWDCGAVTTGPVTVPIVLALGIGVAAASKTQSAGSHASGDDPKRIPTSARRDEQREVMRRQSMLQQIDPVARTEQRPFADDGAEDGAPDLSGFGIVTLASLFPVIAVWLLGFLLGGDSATPTDIAPADANDPEVVEENSLVKAFVGTSRAILPLAGFLLLLQVGLIREPIKNPVLLARGLAFCFVGMYLFSIGLDGALVPLGAGAGKALPKAVDKFGNVLGPIVILAFGFLSGAGATFAEPALRALGETVEKLTKGSYTANKLVGAVALGVGCGISLGMAKVYFNLPLWPIILVGYGTCTALTVMCDDAITCIAWDSAGVTTGPVTVPIVLASGLSLGSAVDASEGFGILSCASIGPIIAVLITGVLAQRAASAADARGHAESELPRLNANDT</sequence>
<proteinExistence type="predicted"/>
<name>A0ABN9W721_9DINO</name>
<feature type="transmembrane region" description="Helical" evidence="2">
    <location>
        <begin position="189"/>
        <end position="212"/>
    </location>
</feature>
<feature type="transmembrane region" description="Helical" evidence="2">
    <location>
        <begin position="571"/>
        <end position="594"/>
    </location>
</feature>
<feature type="transmembrane region" description="Helical" evidence="2">
    <location>
        <begin position="472"/>
        <end position="492"/>
    </location>
</feature>
<feature type="transmembrane region" description="Helical" evidence="2">
    <location>
        <begin position="103"/>
        <end position="122"/>
    </location>
</feature>
<feature type="transmembrane region" description="Helical" evidence="2">
    <location>
        <begin position="403"/>
        <end position="420"/>
    </location>
</feature>